<evidence type="ECO:0000313" key="2">
    <source>
        <dbReference type="Proteomes" id="UP001143747"/>
    </source>
</evidence>
<name>A0A9Q4PW95_9EURY</name>
<dbReference type="Proteomes" id="UP001143747">
    <property type="component" value="Unassembled WGS sequence"/>
</dbReference>
<gene>
    <name evidence="1" type="ORF">L0665_00570</name>
</gene>
<comment type="caution">
    <text evidence="1">The sequence shown here is derived from an EMBL/GenBank/DDBJ whole genome shotgun (WGS) entry which is preliminary data.</text>
</comment>
<reference evidence="1" key="1">
    <citation type="submission" date="2022-01" db="EMBL/GenBank/DDBJ databases">
        <title>Draft genome of Methanogenium marinum DSM 15558.</title>
        <authorList>
            <person name="Chen S.-C."/>
            <person name="You Y.-T."/>
        </authorList>
    </citation>
    <scope>NUCLEOTIDE SEQUENCE</scope>
    <source>
        <strain evidence="1">DSM 15558</strain>
    </source>
</reference>
<accession>A0A9Q4PW95</accession>
<evidence type="ECO:0000313" key="1">
    <source>
        <dbReference type="EMBL" id="MDE4907121.1"/>
    </source>
</evidence>
<organism evidence="1 2">
    <name type="scientific">Methanogenium marinum</name>
    <dbReference type="NCBI Taxonomy" id="348610"/>
    <lineage>
        <taxon>Archaea</taxon>
        <taxon>Methanobacteriati</taxon>
        <taxon>Methanobacteriota</taxon>
        <taxon>Stenosarchaea group</taxon>
        <taxon>Methanomicrobia</taxon>
        <taxon>Methanomicrobiales</taxon>
        <taxon>Methanomicrobiaceae</taxon>
        <taxon>Methanogenium</taxon>
    </lineage>
</organism>
<sequence>MLIIFLFLLTLLFTAGCSDAAYKQPTFDIWVLKINADGNEQWNTIIDDDPDGVGIEMIQTRDGGYAIAGTGTRNGSIIRIFTLGAKGEDRVDLTFDTPMDSGRSLAEAPGGGYAVTTRWECLKRIDESGTVLWSTKLSEESDPLLWEVDKGWRVVRAPDGGYATAGNNQSVRLDEDGTILWETTFAPDKSARTIIAAPTGGFVTGGICDAGVWVTMLDAEGNSVWNRTFPTESTANLYNVRLSPDGTYDLIYGTTQQVSEDKQEDKWITETTEVSLSLHGELIGEKTVQVSQVIVATEDGGYAYAGYSHPQHNDLRSSDYSGSPLQVVRLDTAGEVVWDASFDIGDDRPVTSIIQTADGGFALFGRYLDF</sequence>
<dbReference type="Gene3D" id="2.80.10.50">
    <property type="match status" value="1"/>
</dbReference>
<dbReference type="RefSeq" id="WP_274923786.1">
    <property type="nucleotide sequence ID" value="NZ_JAKELO010000002.1"/>
</dbReference>
<keyword evidence="2" id="KW-1185">Reference proteome</keyword>
<dbReference type="InterPro" id="IPR011047">
    <property type="entry name" value="Quinoprotein_ADH-like_sf"/>
</dbReference>
<dbReference type="PANTHER" id="PTHR42754:SF1">
    <property type="entry name" value="LIPOPROTEIN"/>
    <property type="match status" value="1"/>
</dbReference>
<evidence type="ECO:0008006" key="3">
    <source>
        <dbReference type="Google" id="ProtNLM"/>
    </source>
</evidence>
<dbReference type="SUPFAM" id="SSF50998">
    <property type="entry name" value="Quinoprotein alcohol dehydrogenase-like"/>
    <property type="match status" value="1"/>
</dbReference>
<dbReference type="EMBL" id="JAKELO010000002">
    <property type="protein sequence ID" value="MDE4907121.1"/>
    <property type="molecule type" value="Genomic_DNA"/>
</dbReference>
<dbReference type="AlphaFoldDB" id="A0A9Q4PW95"/>
<dbReference type="PANTHER" id="PTHR42754">
    <property type="entry name" value="ENDOGLUCANASE"/>
    <property type="match status" value="1"/>
</dbReference>
<proteinExistence type="predicted"/>
<protein>
    <recommendedName>
        <fullName evidence="3">PQQ-binding-like beta-propeller repeat protein</fullName>
    </recommendedName>
</protein>